<accession>A0A380QE71</accession>
<name>A0A380QE71_YERPU</name>
<sequence>MSIHLTCYTTYKLVDLQKKIKIFRNKYPEIFPEHYYLSTAGALHPIQQEIANEFGLDACSYFLVSVNNKSLTISTDTMANLIRKEFGKESVIILHNGEDLI</sequence>
<reference evidence="1 2" key="1">
    <citation type="submission" date="2018-06" db="EMBL/GenBank/DDBJ databases">
        <authorList>
            <consortium name="Pathogen Informatics"/>
            <person name="Doyle S."/>
        </authorList>
    </citation>
    <scope>NUCLEOTIDE SEQUENCE [LARGE SCALE GENOMIC DNA]</scope>
    <source>
        <strain evidence="1 2">NCTC8580</strain>
    </source>
</reference>
<proteinExistence type="predicted"/>
<dbReference type="InterPro" id="IPR053759">
    <property type="entry name" value="CDI_Immunity_Comp"/>
</dbReference>
<protein>
    <submittedName>
        <fullName evidence="1">Uncharacterized protein</fullName>
    </submittedName>
</protein>
<dbReference type="Gene3D" id="3.30.70.2920">
    <property type="match status" value="1"/>
</dbReference>
<dbReference type="EMBL" id="UHJC01000001">
    <property type="protein sequence ID" value="SUP86151.1"/>
    <property type="molecule type" value="Genomic_DNA"/>
</dbReference>
<organism evidence="1 2">
    <name type="scientific">Yersinia pseudotuberculosis</name>
    <dbReference type="NCBI Taxonomy" id="633"/>
    <lineage>
        <taxon>Bacteria</taxon>
        <taxon>Pseudomonadati</taxon>
        <taxon>Pseudomonadota</taxon>
        <taxon>Gammaproteobacteria</taxon>
        <taxon>Enterobacterales</taxon>
        <taxon>Yersiniaceae</taxon>
        <taxon>Yersinia</taxon>
    </lineage>
</organism>
<dbReference type="AlphaFoldDB" id="A0A380QE71"/>
<dbReference type="Proteomes" id="UP000255087">
    <property type="component" value="Unassembled WGS sequence"/>
</dbReference>
<evidence type="ECO:0000313" key="2">
    <source>
        <dbReference type="Proteomes" id="UP000255087"/>
    </source>
</evidence>
<evidence type="ECO:0000313" key="1">
    <source>
        <dbReference type="EMBL" id="SUP86151.1"/>
    </source>
</evidence>
<dbReference type="RefSeq" id="WP_115115674.1">
    <property type="nucleotide sequence ID" value="NZ_UHJC01000001.1"/>
</dbReference>
<gene>
    <name evidence="1" type="ORF">NCTC8580_04074</name>
</gene>